<evidence type="ECO:0000256" key="4">
    <source>
        <dbReference type="ARBA" id="ARBA00023159"/>
    </source>
</evidence>
<evidence type="ECO:0000256" key="1">
    <source>
        <dbReference type="ARBA" id="ARBA00004604"/>
    </source>
</evidence>
<evidence type="ECO:0000259" key="7">
    <source>
        <dbReference type="Pfam" id="PF08168"/>
    </source>
</evidence>
<dbReference type="GO" id="GO:0005730">
    <property type="term" value="C:nucleolus"/>
    <property type="evidence" value="ECO:0007669"/>
    <property type="project" value="UniProtKB-SubCell"/>
</dbReference>
<dbReference type="InterPro" id="IPR042859">
    <property type="entry name" value="NOL11"/>
</dbReference>
<dbReference type="InParanoid" id="A0A6J2XEK1"/>
<evidence type="ECO:0000256" key="2">
    <source>
        <dbReference type="ARBA" id="ARBA00022552"/>
    </source>
</evidence>
<dbReference type="KEGG" id="soy:115877184"/>
<dbReference type="RefSeq" id="XP_030749204.1">
    <property type="nucleotide sequence ID" value="XM_030893344.1"/>
</dbReference>
<evidence type="ECO:0000313" key="10">
    <source>
        <dbReference type="RefSeq" id="XP_030749204.1"/>
    </source>
</evidence>
<evidence type="ECO:0000256" key="6">
    <source>
        <dbReference type="ARBA" id="ARBA00023242"/>
    </source>
</evidence>
<dbReference type="PANTHER" id="PTHR15633">
    <property type="entry name" value="NUCLEOLAR PROTEIN 11"/>
    <property type="match status" value="1"/>
</dbReference>
<keyword evidence="2" id="KW-0698">rRNA processing</keyword>
<dbReference type="GO" id="GO:0030490">
    <property type="term" value="P:maturation of SSU-rRNA"/>
    <property type="evidence" value="ECO:0007669"/>
    <property type="project" value="InterPro"/>
</dbReference>
<keyword evidence="4" id="KW-0010">Activator</keyword>
<sequence>MAKLLSYYRLCPLIDSKSLLGISHDSEKGFVIVTLGRNIVIKYRLSDQKQICSWRTRDKFSSQVLYDKRLEKYVGVFNISFLRIWSNDDENIDKIKKIKFTQQIHSILSHNEETYIFFKDGSLYSLREILENKKNFVPEKFLVDESVHNILYTSVGETLYFGYLIKRRDKYIFHWSKYTNNSKNNFNAMPIQRDRLDLKGYGLHVEKNLVIFLSVWSDGRIYAQHLKDKENYVNSSELFTVIEPISTTHLVKMIDIDENYIGVYGADPNEEGAILLIYNTQFKVNQSKQNHKLYTNDSKIWRIDENIFLPVGQNLVVVPFCLESEQLAALIGSHKPLPSKPDSDVIFVMDFEVGSWQDKIKLGNKLVRKKSLKFSEHKVQEYFKQGLPESLIIEQILPNVLEESNIKLLGESLDFFTDIPEKYLSLILNFILSRDEGEFSPKNKTLALQNLPEELLPLERVALLDKLLIRKYSDVLLLPYLRSDLHLEQAICLLKYITYMLSENGHNLPKLNAVKTEQQIINWASLIIDSNYQKFVLSRDSNIENILVECKNRVTSYLDIVEELKQISPALYRISEEIKGKNCNVGFNNSLYLVEQVSFY</sequence>
<evidence type="ECO:0000259" key="8">
    <source>
        <dbReference type="Pfam" id="PF20998"/>
    </source>
</evidence>
<dbReference type="AlphaFoldDB" id="A0A6J2XEK1"/>
<accession>A0A6J2XEK1</accession>
<gene>
    <name evidence="10" type="primary">LOC115877184</name>
</gene>
<dbReference type="InterPro" id="IPR012584">
    <property type="entry name" value="NOL11_N"/>
</dbReference>
<evidence type="ECO:0000256" key="3">
    <source>
        <dbReference type="ARBA" id="ARBA00023015"/>
    </source>
</evidence>
<proteinExistence type="predicted"/>
<dbReference type="FunCoup" id="A0A6J2XEK1">
    <property type="interactions" value="354"/>
</dbReference>
<keyword evidence="6" id="KW-0539">Nucleus</keyword>
<evidence type="ECO:0000313" key="9">
    <source>
        <dbReference type="Proteomes" id="UP000504635"/>
    </source>
</evidence>
<dbReference type="InterPro" id="IPR048897">
    <property type="entry name" value="Nol11_C"/>
</dbReference>
<keyword evidence="3" id="KW-0805">Transcription regulation</keyword>
<dbReference type="Proteomes" id="UP000504635">
    <property type="component" value="Unplaced"/>
</dbReference>
<dbReference type="Pfam" id="PF08168">
    <property type="entry name" value="NOL11_N"/>
    <property type="match status" value="1"/>
</dbReference>
<protein>
    <submittedName>
        <fullName evidence="10">Nucleolar protein 11</fullName>
    </submittedName>
</protein>
<dbReference type="OrthoDB" id="6502630at2759"/>
<dbReference type="Pfam" id="PF20998">
    <property type="entry name" value="Nol11_C"/>
    <property type="match status" value="1"/>
</dbReference>
<keyword evidence="9" id="KW-1185">Reference proteome</keyword>
<dbReference type="GO" id="GO:0003723">
    <property type="term" value="F:RNA binding"/>
    <property type="evidence" value="ECO:0007669"/>
    <property type="project" value="TreeGrafter"/>
</dbReference>
<evidence type="ECO:0000256" key="5">
    <source>
        <dbReference type="ARBA" id="ARBA00023163"/>
    </source>
</evidence>
<reference evidence="10" key="1">
    <citation type="submission" date="2025-08" db="UniProtKB">
        <authorList>
            <consortium name="RefSeq"/>
        </authorList>
    </citation>
    <scope>IDENTIFICATION</scope>
    <source>
        <tissue evidence="10">Gonads</tissue>
    </source>
</reference>
<feature type="domain" description="Nucleolar protein 11 N-terminal" evidence="7">
    <location>
        <begin position="1"/>
        <end position="320"/>
    </location>
</feature>
<keyword evidence="5" id="KW-0804">Transcription</keyword>
<name>A0A6J2XEK1_SITOR</name>
<organism evidence="9 10">
    <name type="scientific">Sitophilus oryzae</name>
    <name type="common">Rice weevil</name>
    <name type="synonym">Curculio oryzae</name>
    <dbReference type="NCBI Taxonomy" id="7048"/>
    <lineage>
        <taxon>Eukaryota</taxon>
        <taxon>Metazoa</taxon>
        <taxon>Ecdysozoa</taxon>
        <taxon>Arthropoda</taxon>
        <taxon>Hexapoda</taxon>
        <taxon>Insecta</taxon>
        <taxon>Pterygota</taxon>
        <taxon>Neoptera</taxon>
        <taxon>Endopterygota</taxon>
        <taxon>Coleoptera</taxon>
        <taxon>Polyphaga</taxon>
        <taxon>Cucujiformia</taxon>
        <taxon>Curculionidae</taxon>
        <taxon>Dryophthorinae</taxon>
        <taxon>Sitophilus</taxon>
    </lineage>
</organism>
<feature type="domain" description="Nucleolar protein 11 C-terminal" evidence="8">
    <location>
        <begin position="383"/>
        <end position="600"/>
    </location>
</feature>
<comment type="subcellular location">
    <subcellularLocation>
        <location evidence="1">Nucleus</location>
        <location evidence="1">Nucleolus</location>
    </subcellularLocation>
</comment>
<dbReference type="GeneID" id="115877184"/>
<dbReference type="PANTHER" id="PTHR15633:SF2">
    <property type="entry name" value="NUCLEOLAR PROTEIN 11"/>
    <property type="match status" value="1"/>
</dbReference>